<reference evidence="4 5" key="1">
    <citation type="submission" date="2014-06" db="EMBL/GenBank/DDBJ databases">
        <title>Helicobacter pullorum isolates in fresh chicken meat - phenotypic and genotypic features.</title>
        <authorList>
            <person name="Borges V."/>
            <person name="Santos A."/>
            <person name="Correia C.B."/>
            <person name="Saraiva M."/>
            <person name="Menard A."/>
            <person name="Vieira L."/>
            <person name="Sampaio D.A."/>
            <person name="Gomes J.P."/>
            <person name="Oleastro M."/>
        </authorList>
    </citation>
    <scope>NUCLEOTIDE SEQUENCE [LARGE SCALE GENOMIC DNA]</scope>
    <source>
        <strain evidence="2 5">229334/12</strain>
        <strain evidence="1 4">229336/12</strain>
    </source>
</reference>
<evidence type="ECO:0000313" key="4">
    <source>
        <dbReference type="Proteomes" id="UP000037800"/>
    </source>
</evidence>
<evidence type="ECO:0000313" key="2">
    <source>
        <dbReference type="EMBL" id="KPH54877.1"/>
    </source>
</evidence>
<dbReference type="AlphaFoldDB" id="A0A0N1MNE3"/>
<reference evidence="3 6" key="2">
    <citation type="submission" date="2018-06" db="EMBL/GenBank/DDBJ databases">
        <authorList>
            <consortium name="Pathogen Informatics"/>
            <person name="Doyle S."/>
        </authorList>
    </citation>
    <scope>NUCLEOTIDE SEQUENCE [LARGE SCALE GENOMIC DNA]</scope>
    <source>
        <strain evidence="3 6">NCTC13156</strain>
    </source>
</reference>
<name>A0A0N1MNE3_9HELI</name>
<accession>A0A0N1MNE3</accession>
<dbReference type="PATRIC" id="fig|35818.10.peg.1189"/>
<evidence type="ECO:0000313" key="1">
    <source>
        <dbReference type="EMBL" id="KPH49886.1"/>
    </source>
</evidence>
<dbReference type="STRING" id="35818.HPU229336_05835"/>
<dbReference type="Proteomes" id="UP000037800">
    <property type="component" value="Unassembled WGS sequence"/>
</dbReference>
<dbReference type="Proteomes" id="UP000255269">
    <property type="component" value="Unassembled WGS sequence"/>
</dbReference>
<dbReference type="EMBL" id="JNUR01000039">
    <property type="protein sequence ID" value="KPH49886.1"/>
    <property type="molecule type" value="Genomic_DNA"/>
</dbReference>
<evidence type="ECO:0000313" key="6">
    <source>
        <dbReference type="Proteomes" id="UP000255269"/>
    </source>
</evidence>
<gene>
    <name evidence="2" type="ORF">HPU229334_11505</name>
    <name evidence="1" type="ORF">HPU229336_05835</name>
    <name evidence="3" type="ORF">NCTC13156_00348</name>
</gene>
<dbReference type="Proteomes" id="UP000037997">
    <property type="component" value="Unassembled WGS sequence"/>
</dbReference>
<dbReference type="EMBL" id="UGJF01000001">
    <property type="protein sequence ID" value="STQ87529.1"/>
    <property type="molecule type" value="Genomic_DNA"/>
</dbReference>
<dbReference type="RefSeq" id="WP_005023207.1">
    <property type="nucleotide sequence ID" value="NZ_CABKNZ010000039.1"/>
</dbReference>
<sequence>MGLENLLYDKKFRGMQKTHCYEILKYLIQKKVNFSIVCNVSCVKFEPELPREIREAFSDLTVFILAGYTFESLEMDEKNLYFEAGFGEENLGSFVTTPLESIVQILLPNDEDIRSDFCIYINLLATFIEAKEGIEKEDDGVNSSMRALLSNPKNHKFKK</sequence>
<evidence type="ECO:0000313" key="3">
    <source>
        <dbReference type="EMBL" id="STQ87529.1"/>
    </source>
</evidence>
<dbReference type="EMBL" id="JNOC01000079">
    <property type="protein sequence ID" value="KPH54877.1"/>
    <property type="molecule type" value="Genomic_DNA"/>
</dbReference>
<dbReference type="GeneID" id="93196377"/>
<proteinExistence type="predicted"/>
<protein>
    <submittedName>
        <fullName evidence="2">Uncharacterized protein</fullName>
    </submittedName>
</protein>
<evidence type="ECO:0000313" key="5">
    <source>
        <dbReference type="Proteomes" id="UP000037997"/>
    </source>
</evidence>
<organism evidence="2 5">
    <name type="scientific">Helicobacter pullorum</name>
    <dbReference type="NCBI Taxonomy" id="35818"/>
    <lineage>
        <taxon>Bacteria</taxon>
        <taxon>Pseudomonadati</taxon>
        <taxon>Campylobacterota</taxon>
        <taxon>Epsilonproteobacteria</taxon>
        <taxon>Campylobacterales</taxon>
        <taxon>Helicobacteraceae</taxon>
        <taxon>Helicobacter</taxon>
    </lineage>
</organism>